<evidence type="ECO:0000313" key="2">
    <source>
        <dbReference type="Proteomes" id="UP000005566"/>
    </source>
</evidence>
<reference evidence="1 2" key="1">
    <citation type="journal article" date="2014" name="Acta Crystallogr. D">
        <title>Structure-based characterization and antifreeze properties of a hyperactive ice-binding protein from the Antarctic bacterium Flavobacterium frigoris PS1.</title>
        <authorList>
            <person name="Do H."/>
            <person name="Kim S.J."/>
            <person name="Kim H.J."/>
            <person name="Lee J.H."/>
        </authorList>
    </citation>
    <scope>NUCLEOTIDE SEQUENCE [LARGE SCALE GENOMIC DNA]</scope>
    <source>
        <strain evidence="1 2">PS1</strain>
    </source>
</reference>
<comment type="caution">
    <text evidence="1">The sequence shown here is derived from an EMBL/GenBank/DDBJ whole genome shotgun (WGS) entry which is preliminary data.</text>
</comment>
<sequence length="41" mass="5261">MVDLGQKRWEKFHLFYWNKVKYREKVNKRSVYYSFLFELAL</sequence>
<keyword evidence="2" id="KW-1185">Reference proteome</keyword>
<protein>
    <submittedName>
        <fullName evidence="1">Uncharacterized protein</fullName>
    </submittedName>
</protein>
<accession>H7FN16</accession>
<name>H7FN16_FLAFP</name>
<dbReference type="AlphaFoldDB" id="H7FN16"/>
<evidence type="ECO:0000313" key="1">
    <source>
        <dbReference type="EMBL" id="EIA10150.1"/>
    </source>
</evidence>
<proteinExistence type="predicted"/>
<organism evidence="1 2">
    <name type="scientific">Flavobacterium frigoris (strain PS1)</name>
    <dbReference type="NCBI Taxonomy" id="1086011"/>
    <lineage>
        <taxon>Bacteria</taxon>
        <taxon>Pseudomonadati</taxon>
        <taxon>Bacteroidota</taxon>
        <taxon>Flavobacteriia</taxon>
        <taxon>Flavobacteriales</taxon>
        <taxon>Flavobacteriaceae</taxon>
        <taxon>Flavobacterium</taxon>
    </lineage>
</organism>
<dbReference type="EMBL" id="AHKF01000010">
    <property type="protein sequence ID" value="EIA10150.1"/>
    <property type="molecule type" value="Genomic_DNA"/>
</dbReference>
<gene>
    <name evidence="1" type="ORF">HJ01_00832</name>
</gene>
<dbReference type="Proteomes" id="UP000005566">
    <property type="component" value="Unassembled WGS sequence"/>
</dbReference>